<sequence length="467" mass="51317">MIRTIALKDLREIIRDGRMLWAAALIILLSIVALASGSIRQSQINHERAAGQALDYQAWLQQGERHPHDAAEQGMHVFKPEPPLAVLDPGIEPFVGSTVWLQAHRQSELKFRPAQDATGLQRFGQLSPAWIVQVLVPLLIIVIGFGAISGERERGTLRQLLSIGVPARQLLLGKALALAACACALVIPVWLVFSVVATISLPSAERLDVVYRMLWLIAGYGLYLGFFVFLTIAVSAMVRSSRAAVVLLLGFWVAATLIAPRTASEIANVIDPTPSRLDFNNHLSHDISEAAGEAWKSSFGVKEQWDPSLPLSKWGAALKVDDHAGYGVLDQTFGKLWDTFERQQRFQQWIGLVAPVITLRGFSMGLAGTDFAQHRDFSTAAELQRRKIQEIVSDDLVAHADTLGNAHFSYKAGSKLWATVPEFKYQLPTIGFAARRYWPDLLLLAAMFAAAATLASIAVSRSLKRMA</sequence>
<organism evidence="2 3">
    <name type="scientific">Tardiphaga alba</name>
    <dbReference type="NCBI Taxonomy" id="340268"/>
    <lineage>
        <taxon>Bacteria</taxon>
        <taxon>Pseudomonadati</taxon>
        <taxon>Pseudomonadota</taxon>
        <taxon>Alphaproteobacteria</taxon>
        <taxon>Hyphomicrobiales</taxon>
        <taxon>Nitrobacteraceae</taxon>
        <taxon>Tardiphaga</taxon>
    </lineage>
</organism>
<keyword evidence="1" id="KW-0472">Membrane</keyword>
<gene>
    <name evidence="2" type="ORF">RPMA_02040</name>
</gene>
<evidence type="ECO:0000256" key="1">
    <source>
        <dbReference type="SAM" id="Phobius"/>
    </source>
</evidence>
<reference evidence="2 3" key="1">
    <citation type="submission" date="2019-02" db="EMBL/GenBank/DDBJ databases">
        <title>Emended description of the genus Rhodopseudomonas and description of Rhodopseudomonas albus sp. nov., a non-phototrophic, heavy-metal-tolerant bacterium isolated from garden soil.</title>
        <authorList>
            <person name="Bao Z."/>
            <person name="Cao W.W."/>
            <person name="Sato Y."/>
            <person name="Nishizawa T."/>
            <person name="Zhao J."/>
            <person name="Guo Y."/>
            <person name="Ohta H."/>
        </authorList>
    </citation>
    <scope>NUCLEOTIDE SEQUENCE [LARGE SCALE GENOMIC DNA]</scope>
    <source>
        <strain evidence="2 3">SK50-23</strain>
    </source>
</reference>
<feature type="transmembrane region" description="Helical" evidence="1">
    <location>
        <begin position="171"/>
        <end position="193"/>
    </location>
</feature>
<dbReference type="Pfam" id="PF12679">
    <property type="entry name" value="ABC2_membrane_2"/>
    <property type="match status" value="1"/>
</dbReference>
<feature type="transmembrane region" description="Helical" evidence="1">
    <location>
        <begin position="130"/>
        <end position="150"/>
    </location>
</feature>
<dbReference type="EMBL" id="CP036498">
    <property type="protein sequence ID" value="QUS37783.1"/>
    <property type="molecule type" value="Genomic_DNA"/>
</dbReference>
<evidence type="ECO:0000313" key="3">
    <source>
        <dbReference type="Proteomes" id="UP000682843"/>
    </source>
</evidence>
<dbReference type="RefSeq" id="WP_211911304.1">
    <property type="nucleotide sequence ID" value="NZ_CP036498.1"/>
</dbReference>
<feature type="transmembrane region" description="Helical" evidence="1">
    <location>
        <begin position="437"/>
        <end position="459"/>
    </location>
</feature>
<keyword evidence="1" id="KW-0812">Transmembrane</keyword>
<keyword evidence="3" id="KW-1185">Reference proteome</keyword>
<protein>
    <submittedName>
        <fullName evidence="2">DUF3526 domain-containing protein</fullName>
    </submittedName>
</protein>
<evidence type="ECO:0000313" key="2">
    <source>
        <dbReference type="EMBL" id="QUS37783.1"/>
    </source>
</evidence>
<proteinExistence type="predicted"/>
<dbReference type="InterPro" id="IPR021913">
    <property type="entry name" value="DUF3526"/>
</dbReference>
<dbReference type="PANTHER" id="PTHR43471:SF1">
    <property type="entry name" value="ABC TRANSPORTER PERMEASE PROTEIN NOSY-RELATED"/>
    <property type="match status" value="1"/>
</dbReference>
<name>A0ABX8A2S9_9BRAD</name>
<keyword evidence="1" id="KW-1133">Transmembrane helix</keyword>
<feature type="transmembrane region" description="Helical" evidence="1">
    <location>
        <begin position="243"/>
        <end position="260"/>
    </location>
</feature>
<feature type="transmembrane region" description="Helical" evidence="1">
    <location>
        <begin position="213"/>
        <end position="236"/>
    </location>
</feature>
<dbReference type="PANTHER" id="PTHR43471">
    <property type="entry name" value="ABC TRANSPORTER PERMEASE"/>
    <property type="match status" value="1"/>
</dbReference>
<feature type="transmembrane region" description="Helical" evidence="1">
    <location>
        <begin position="20"/>
        <end position="39"/>
    </location>
</feature>
<dbReference type="Pfam" id="PF12040">
    <property type="entry name" value="DUF3526"/>
    <property type="match status" value="1"/>
</dbReference>
<dbReference type="Proteomes" id="UP000682843">
    <property type="component" value="Chromosome"/>
</dbReference>
<accession>A0ABX8A2S9</accession>